<dbReference type="GO" id="GO:0017000">
    <property type="term" value="P:antibiotic biosynthetic process"/>
    <property type="evidence" value="ECO:0007669"/>
    <property type="project" value="UniProtKB-ARBA"/>
</dbReference>
<dbReference type="CDD" id="cd03190">
    <property type="entry name" value="GST_C_Omega_like"/>
    <property type="match status" value="1"/>
</dbReference>
<reference evidence="2 3" key="1">
    <citation type="submission" date="2016-10" db="EMBL/GenBank/DDBJ databases">
        <title>Genome sequence of the ascomycete fungus Penicillium subrubescens.</title>
        <authorList>
            <person name="De Vries R.P."/>
            <person name="Peng M."/>
            <person name="Dilokpimol A."/>
            <person name="Hilden K."/>
            <person name="Makela M.R."/>
            <person name="Grigoriev I."/>
            <person name="Riley R."/>
            <person name="Granchi Z."/>
        </authorList>
    </citation>
    <scope>NUCLEOTIDE SEQUENCE [LARGE SCALE GENOMIC DNA]</scope>
    <source>
        <strain evidence="2 3">CBS 132785</strain>
    </source>
</reference>
<accession>A0A1Q5URR8</accession>
<dbReference type="Gene3D" id="1.20.1050.10">
    <property type="match status" value="1"/>
</dbReference>
<dbReference type="Pfam" id="PF13409">
    <property type="entry name" value="GST_N_2"/>
    <property type="match status" value="1"/>
</dbReference>
<evidence type="ECO:0000313" key="2">
    <source>
        <dbReference type="EMBL" id="OKP15164.1"/>
    </source>
</evidence>
<keyword evidence="3" id="KW-1185">Reference proteome</keyword>
<dbReference type="InterPro" id="IPR016639">
    <property type="entry name" value="GST_Omega/GSH"/>
</dbReference>
<dbReference type="Proteomes" id="UP000186955">
    <property type="component" value="Unassembled WGS sequence"/>
</dbReference>
<dbReference type="PANTHER" id="PTHR32419:SF25">
    <property type="entry name" value="GLUTATHIONE S-TRANSFERASE (EUROFUNG)"/>
    <property type="match status" value="1"/>
</dbReference>
<dbReference type="SUPFAM" id="SSF52833">
    <property type="entry name" value="Thioredoxin-like"/>
    <property type="match status" value="1"/>
</dbReference>
<dbReference type="InterPro" id="IPR013744">
    <property type="entry name" value="SidJ"/>
</dbReference>
<dbReference type="InterPro" id="IPR010987">
    <property type="entry name" value="Glutathione-S-Trfase_C-like"/>
</dbReference>
<dbReference type="Gene3D" id="3.40.50.1820">
    <property type="entry name" value="alpha/beta hydrolase"/>
    <property type="match status" value="1"/>
</dbReference>
<keyword evidence="2" id="KW-0808">Transferase</keyword>
<comment type="caution">
    <text evidence="2">The sequence shown here is derived from an EMBL/GenBank/DDBJ whole genome shotgun (WGS) entry which is preliminary data.</text>
</comment>
<dbReference type="GO" id="GO:0005737">
    <property type="term" value="C:cytoplasm"/>
    <property type="evidence" value="ECO:0007669"/>
    <property type="project" value="TreeGrafter"/>
</dbReference>
<dbReference type="SUPFAM" id="SSF47616">
    <property type="entry name" value="GST C-terminal domain-like"/>
    <property type="match status" value="1"/>
</dbReference>
<proteinExistence type="predicted"/>
<feature type="domain" description="GST C-terminal" evidence="1">
    <location>
        <begin position="169"/>
        <end position="296"/>
    </location>
</feature>
<dbReference type="STRING" id="1316194.A0A1Q5URR8"/>
<dbReference type="GO" id="GO:0004364">
    <property type="term" value="F:glutathione transferase activity"/>
    <property type="evidence" value="ECO:0007669"/>
    <property type="project" value="InterPro"/>
</dbReference>
<dbReference type="EMBL" id="MNBE01000023">
    <property type="protein sequence ID" value="OKP15164.1"/>
    <property type="molecule type" value="Genomic_DNA"/>
</dbReference>
<organism evidence="2 3">
    <name type="scientific">Penicillium subrubescens</name>
    <dbReference type="NCBI Taxonomy" id="1316194"/>
    <lineage>
        <taxon>Eukaryota</taxon>
        <taxon>Fungi</taxon>
        <taxon>Dikarya</taxon>
        <taxon>Ascomycota</taxon>
        <taxon>Pezizomycotina</taxon>
        <taxon>Eurotiomycetes</taxon>
        <taxon>Eurotiomycetidae</taxon>
        <taxon>Eurotiales</taxon>
        <taxon>Aspergillaceae</taxon>
        <taxon>Penicillium</taxon>
    </lineage>
</organism>
<dbReference type="InterPro" id="IPR004045">
    <property type="entry name" value="Glutathione_S-Trfase_N"/>
</dbReference>
<dbReference type="PROSITE" id="PS50405">
    <property type="entry name" value="GST_CTER"/>
    <property type="match status" value="1"/>
</dbReference>
<dbReference type="InterPro" id="IPR036249">
    <property type="entry name" value="Thioredoxin-like_sf"/>
</dbReference>
<gene>
    <name evidence="2" type="ORF">PENSUB_2206</name>
</gene>
<dbReference type="SUPFAM" id="SSF53474">
    <property type="entry name" value="alpha/beta-Hydrolases"/>
    <property type="match status" value="1"/>
</dbReference>
<protein>
    <submittedName>
        <fullName evidence="2">Glutathione S-transferase omega-like 2</fullName>
    </submittedName>
</protein>
<dbReference type="PANTHER" id="PTHR32419">
    <property type="entry name" value="GLUTATHIONYL-HYDROQUINONE REDUCTASE"/>
    <property type="match status" value="1"/>
</dbReference>
<dbReference type="InterPro" id="IPR029058">
    <property type="entry name" value="AB_hydrolase_fold"/>
</dbReference>
<dbReference type="Pfam" id="PF13410">
    <property type="entry name" value="GST_C_2"/>
    <property type="match status" value="1"/>
</dbReference>
<dbReference type="InterPro" id="IPR047047">
    <property type="entry name" value="GST_Omega-like_C"/>
</dbReference>
<dbReference type="Pfam" id="PF08538">
    <property type="entry name" value="DUF1749"/>
    <property type="match status" value="1"/>
</dbReference>
<evidence type="ECO:0000313" key="3">
    <source>
        <dbReference type="Proteomes" id="UP000186955"/>
    </source>
</evidence>
<evidence type="ECO:0000259" key="1">
    <source>
        <dbReference type="PROSITE" id="PS50405"/>
    </source>
</evidence>
<sequence length="630" mass="71981">MSDQNTKVYKHADPDGHFRRKDSSFRSWISRDPSAEFPAEKDRYVLYINYGCPWAHRANLVRALKGLQDVIQMAVLDPELGPDGWFFSGRNGSDEKDPLYGFKFLKELYLKADPQYEGRYTVPTLWDKKKETIVNNESSEVIRMLYSEFDEFLPGELREVNHPGGGFYPEHLREQIEEMNAWVYPLINNGVYKTGFATTQAAYEENLYPLFEALDRVEEHLGQTGHQPFLFGENITEADIRLYTTIARFDVAYYLIFKCNLKMIRHDYPRIDRWYRRLYYDESHLTGGAFRKTTYFDVTSTLTSFEYTNGSPRKPHTLIFVGGLGDGLGTVEYLIDIVRALESTEWTVFNLVLSCSYGGWGMGRLGTDIDEIAQTVEYIREYKEPHYGAGKVVIMGHSTGSQDVMHYINCPNPRPAHPVLDKCWEPILRTPVDGAIMQAPVSDREGILWVVKCGTPRDSPAAMREMYDKAVADAKRNTYEQKESVDTVVPLSVTSRIGYPSTAPVSSRRFLSLVSPDSPEKPSEDDLFSSDLSDARLDATFGKVGTRSLLNQKLLVLYSGRDQSVPDWVDKEGLLRRWKKSIDAGGRQFWDDRSMVIPNASHALSDPDQAEPRRILVERVTSYLKDIQKA</sequence>
<dbReference type="InterPro" id="IPR036282">
    <property type="entry name" value="Glutathione-S-Trfase_C_sf"/>
</dbReference>
<name>A0A1Q5URR8_9EURO</name>
<dbReference type="Gene3D" id="3.40.30.10">
    <property type="entry name" value="Glutaredoxin"/>
    <property type="match status" value="1"/>
</dbReference>
<dbReference type="GO" id="GO:0072330">
    <property type="term" value="P:monocarboxylic acid biosynthetic process"/>
    <property type="evidence" value="ECO:0007669"/>
    <property type="project" value="UniProtKB-ARBA"/>
</dbReference>
<dbReference type="AlphaFoldDB" id="A0A1Q5URR8"/>